<keyword evidence="1" id="KW-0812">Transmembrane</keyword>
<evidence type="ECO:0000259" key="4">
    <source>
        <dbReference type="Pfam" id="PF00593"/>
    </source>
</evidence>
<reference evidence="6 7" key="1">
    <citation type="submission" date="2021-07" db="EMBL/GenBank/DDBJ databases">
        <title>Isolation and characterization of bacteria from a gold mining with a capacity of golden bioaccumulation.</title>
        <authorList>
            <person name="Yang X.J."/>
        </authorList>
    </citation>
    <scope>NUCLEOTIDE SEQUENCE [LARGE SCALE GENOMIC DNA]</scope>
    <source>
        <strain evidence="6 7">Au29</strain>
    </source>
</reference>
<protein>
    <submittedName>
        <fullName evidence="6">TonB-dependent receptor</fullName>
    </submittedName>
</protein>
<dbReference type="Proteomes" id="UP000824334">
    <property type="component" value="Chromosome"/>
</dbReference>
<keyword evidence="3" id="KW-0732">Signal</keyword>
<sequence length="825" mass="87464">MRQFTGHRALLFAAASTAVLTIATGAAAQSAGAPSAADIDEVVVTGTRVPGRTRLDTLVPVDVVTSEALQQRGTTELASQLAVAVPSIAFPRPSLTDGTDSVRPATLRGQGPDQTLVLVNGIRRHVSAQVNTNGTVGRGSAPVDLNAIPSSALDRVEVLRDGASAQYGSDAIAGVINLRLREASSGGGASATYGSYLSSVNLPNAGKKDFTDGKQLTVSAWQGFALGADGFLTVSAEYRDRDYSNRADLNPTAVPQRITGRFGDPESTDWSIYANAGKPLNASWSAYGWAGYQERSALSAASYRNPLTQPTQSVPEIFPDGYLPLIGVDTQDLTANGGVRGQAGGFDIDVSLGYGRNALDYSVHDTINASYGAQSKTDFYAGSVTYDQLVFGIDANRAYEVGLAGPLNVAFGLEARRETYEIGAGEPQSYDRGPVAGKGSASQGYGGFAPSNVLSKNRSNVGVYVDVEGELVENFTASAALRYENYSDFGDTLTGKVAARYDFNPHLAVRGAVSTGFRAPSLQQQYFTQTSITLVPPATPGGPTTFTESGTFPSNSVIGRALGGTDLEPETSVNYSLGTVWRYGGFELTIDAYQINVEDRIILSGLLSGNRTAAAGTNAKIIADLLDSVPGGATSARFFINGVDSKTKGIDIVGRYRWNSADVGRFDFTVAGNINDFKVTRYPTTRTFSSTTVLPQEVDLFDRRERVRFERGVPQWKVNFQTDWSYEAFGVTARTTFYGDTLNAGTPADGSGDVRTGVRGVVDLEGRYTLSNGVVLALGADNLLDTYPKQTPAAFLGSTGGSPYSSFSPFGFNGRFVYGRVSVKW</sequence>
<feature type="domain" description="TonB-dependent receptor plug" evidence="5">
    <location>
        <begin position="55"/>
        <end position="175"/>
    </location>
</feature>
<keyword evidence="6" id="KW-0675">Receptor</keyword>
<evidence type="ECO:0000256" key="3">
    <source>
        <dbReference type="SAM" id="SignalP"/>
    </source>
</evidence>
<keyword evidence="2" id="KW-0798">TonB box</keyword>
<evidence type="ECO:0000313" key="6">
    <source>
        <dbReference type="EMBL" id="QYC09173.1"/>
    </source>
</evidence>
<organism evidence="6 7">
    <name type="scientific">Brevundimonas nasdae</name>
    <dbReference type="NCBI Taxonomy" id="172043"/>
    <lineage>
        <taxon>Bacteria</taxon>
        <taxon>Pseudomonadati</taxon>
        <taxon>Pseudomonadota</taxon>
        <taxon>Alphaproteobacteria</taxon>
        <taxon>Caulobacterales</taxon>
        <taxon>Caulobacteraceae</taxon>
        <taxon>Brevundimonas</taxon>
    </lineage>
</organism>
<comment type="similarity">
    <text evidence="1 2">Belongs to the TonB-dependent receptor family.</text>
</comment>
<keyword evidence="1" id="KW-1134">Transmembrane beta strand</keyword>
<comment type="subcellular location">
    <subcellularLocation>
        <location evidence="1">Cell outer membrane</location>
        <topology evidence="1">Multi-pass membrane protein</topology>
    </subcellularLocation>
</comment>
<accession>A0ABX8TDB2</accession>
<evidence type="ECO:0000313" key="7">
    <source>
        <dbReference type="Proteomes" id="UP000824334"/>
    </source>
</evidence>
<keyword evidence="7" id="KW-1185">Reference proteome</keyword>
<name>A0ABX8TDB2_9CAUL</name>
<keyword evidence="1" id="KW-0813">Transport</keyword>
<dbReference type="CDD" id="cd01347">
    <property type="entry name" value="ligand_gated_channel"/>
    <property type="match status" value="1"/>
</dbReference>
<dbReference type="RefSeq" id="WP_219354809.1">
    <property type="nucleotide sequence ID" value="NZ_CP080034.1"/>
</dbReference>
<feature type="signal peptide" evidence="3">
    <location>
        <begin position="1"/>
        <end position="28"/>
    </location>
</feature>
<dbReference type="EMBL" id="CP080034">
    <property type="protein sequence ID" value="QYC09173.1"/>
    <property type="molecule type" value="Genomic_DNA"/>
</dbReference>
<dbReference type="Pfam" id="PF07715">
    <property type="entry name" value="Plug"/>
    <property type="match status" value="1"/>
</dbReference>
<dbReference type="InterPro" id="IPR039426">
    <property type="entry name" value="TonB-dep_rcpt-like"/>
</dbReference>
<gene>
    <name evidence="6" type="ORF">KWG56_11135</name>
</gene>
<keyword evidence="1 2" id="KW-0472">Membrane</keyword>
<evidence type="ECO:0000256" key="1">
    <source>
        <dbReference type="PROSITE-ProRule" id="PRU01360"/>
    </source>
</evidence>
<feature type="chain" id="PRO_5046523849" evidence="3">
    <location>
        <begin position="29"/>
        <end position="825"/>
    </location>
</feature>
<dbReference type="Pfam" id="PF00593">
    <property type="entry name" value="TonB_dep_Rec_b-barrel"/>
    <property type="match status" value="1"/>
</dbReference>
<proteinExistence type="inferred from homology"/>
<dbReference type="PROSITE" id="PS52016">
    <property type="entry name" value="TONB_DEPENDENT_REC_3"/>
    <property type="match status" value="1"/>
</dbReference>
<dbReference type="PANTHER" id="PTHR47234:SF3">
    <property type="entry name" value="SECRETIN_TONB SHORT N-TERMINAL DOMAIN-CONTAINING PROTEIN"/>
    <property type="match status" value="1"/>
</dbReference>
<dbReference type="InterPro" id="IPR012910">
    <property type="entry name" value="Plug_dom"/>
</dbReference>
<keyword evidence="1" id="KW-0998">Cell outer membrane</keyword>
<evidence type="ECO:0000256" key="2">
    <source>
        <dbReference type="RuleBase" id="RU003357"/>
    </source>
</evidence>
<dbReference type="PANTHER" id="PTHR47234">
    <property type="match status" value="1"/>
</dbReference>
<dbReference type="GeneID" id="94375825"/>
<dbReference type="InterPro" id="IPR000531">
    <property type="entry name" value="Beta-barrel_TonB"/>
</dbReference>
<evidence type="ECO:0000259" key="5">
    <source>
        <dbReference type="Pfam" id="PF07715"/>
    </source>
</evidence>
<feature type="domain" description="TonB-dependent receptor-like beta-barrel" evidence="4">
    <location>
        <begin position="287"/>
        <end position="783"/>
    </location>
</feature>